<name>A0ACB5S972_9PEZI</name>
<evidence type="ECO:0000313" key="1">
    <source>
        <dbReference type="EMBL" id="GME31483.1"/>
    </source>
</evidence>
<dbReference type="Proteomes" id="UP001165186">
    <property type="component" value="Unassembled WGS sequence"/>
</dbReference>
<organism evidence="1 2">
    <name type="scientific">Neofusicoccum parvum</name>
    <dbReference type="NCBI Taxonomy" id="310453"/>
    <lineage>
        <taxon>Eukaryota</taxon>
        <taxon>Fungi</taxon>
        <taxon>Dikarya</taxon>
        <taxon>Ascomycota</taxon>
        <taxon>Pezizomycotina</taxon>
        <taxon>Dothideomycetes</taxon>
        <taxon>Dothideomycetes incertae sedis</taxon>
        <taxon>Botryosphaeriales</taxon>
        <taxon>Botryosphaeriaceae</taxon>
        <taxon>Neofusicoccum</taxon>
    </lineage>
</organism>
<comment type="caution">
    <text evidence="1">The sequence shown here is derived from an EMBL/GenBank/DDBJ whole genome shotgun (WGS) entry which is preliminary data.</text>
</comment>
<keyword evidence="2" id="KW-1185">Reference proteome</keyword>
<protein>
    <submittedName>
        <fullName evidence="1">Uncharacterized protein Asppvi_000123</fullName>
    </submittedName>
</protein>
<dbReference type="EMBL" id="BSXG01000207">
    <property type="protein sequence ID" value="GME31483.1"/>
    <property type="molecule type" value="Genomic_DNA"/>
</dbReference>
<gene>
    <name evidence="1" type="primary">g7020</name>
    <name evidence="1" type="ORF">NpPPO83_00007020</name>
</gene>
<sequence length="191" mass="21763">MAVTYGDATDRASVITFQISANDDAMSYPETQPKSWQYSWVDSLPFRKRTLPDGDTFEKRNDLEWKQLGHSSVNEWSSLVKDDKCAGVVYGTIFAWENDESVWVLEGTKANHQAYDALAVKGLSHNEIVREAGARYYEHWTMYDGLMRVLGDQFVKRNAEGEDVSPQHNPPLIKARFWESDPDVDSSTMDS</sequence>
<evidence type="ECO:0000313" key="2">
    <source>
        <dbReference type="Proteomes" id="UP001165186"/>
    </source>
</evidence>
<reference evidence="1" key="1">
    <citation type="submission" date="2024-09" db="EMBL/GenBank/DDBJ databases">
        <title>Draft Genome Sequences of Neofusicoccum parvum.</title>
        <authorList>
            <person name="Ashida A."/>
            <person name="Camagna M."/>
            <person name="Tanaka A."/>
            <person name="Takemoto D."/>
        </authorList>
    </citation>
    <scope>NUCLEOTIDE SEQUENCE</scope>
    <source>
        <strain evidence="1">PPO83</strain>
    </source>
</reference>
<proteinExistence type="predicted"/>
<accession>A0ACB5S972</accession>